<proteinExistence type="predicted"/>
<dbReference type="Proteomes" id="UP000430519">
    <property type="component" value="Unassembled WGS sequence"/>
</dbReference>
<gene>
    <name evidence="1" type="ORF">GLX28_03095</name>
</gene>
<evidence type="ECO:0000313" key="2">
    <source>
        <dbReference type="Proteomes" id="UP000430519"/>
    </source>
</evidence>
<accession>A0A6I4YN65</accession>
<dbReference type="EMBL" id="WVHK01000006">
    <property type="protein sequence ID" value="MXV18623.1"/>
    <property type="molecule type" value="Genomic_DNA"/>
</dbReference>
<organism evidence="1 2">
    <name type="scientific">Deinococcus xianganensis</name>
    <dbReference type="NCBI Taxonomy" id="1507289"/>
    <lineage>
        <taxon>Bacteria</taxon>
        <taxon>Thermotogati</taxon>
        <taxon>Deinococcota</taxon>
        <taxon>Deinococci</taxon>
        <taxon>Deinococcales</taxon>
        <taxon>Deinococcaceae</taxon>
        <taxon>Deinococcus</taxon>
    </lineage>
</organism>
<protein>
    <submittedName>
        <fullName evidence="1">Uncharacterized protein</fullName>
    </submittedName>
</protein>
<dbReference type="AlphaFoldDB" id="A0A6I4YN65"/>
<comment type="caution">
    <text evidence="1">The sequence shown here is derived from an EMBL/GenBank/DDBJ whole genome shotgun (WGS) entry which is preliminary data.</text>
</comment>
<keyword evidence="2" id="KW-1185">Reference proteome</keyword>
<name>A0A6I4YN65_9DEIO</name>
<dbReference type="RefSeq" id="WP_160976640.1">
    <property type="nucleotide sequence ID" value="NZ_WVHK01000006.1"/>
</dbReference>
<sequence length="84" mass="9325">MDSVFVDVTDTAGIDTAELDRLLPNIEAAAAHLDLAALDLIARRVAAIAERHVGRLRVGHLVRRVDRQLRLRRAQVARRLGQPL</sequence>
<evidence type="ECO:0000313" key="1">
    <source>
        <dbReference type="EMBL" id="MXV18623.1"/>
    </source>
</evidence>
<reference evidence="1 2" key="1">
    <citation type="submission" date="2019-11" db="EMBL/GenBank/DDBJ databases">
        <title>Genome sequence of Deinococcus xianganensis Y35, AI-2 producing algicidal bacterium, isolated from lake water.</title>
        <authorList>
            <person name="Li Y."/>
        </authorList>
    </citation>
    <scope>NUCLEOTIDE SEQUENCE [LARGE SCALE GENOMIC DNA]</scope>
    <source>
        <strain evidence="1 2">Y35</strain>
    </source>
</reference>